<evidence type="ECO:0000256" key="1">
    <source>
        <dbReference type="ARBA" id="ARBA00001946"/>
    </source>
</evidence>
<dbReference type="InParanoid" id="A0A168N3P2"/>
<evidence type="ECO:0000256" key="4">
    <source>
        <dbReference type="ARBA" id="ARBA00004463"/>
    </source>
</evidence>
<accession>A0A168N3P2</accession>
<evidence type="ECO:0000256" key="12">
    <source>
        <dbReference type="ARBA" id="ARBA00023140"/>
    </source>
</evidence>
<comment type="catalytic activity">
    <reaction evidence="13">
        <text>a 5'-end NAD(+)-phospho-ribonucleoside in mRNA + H2O = a 5'-end phospho-adenosine-phospho-ribonucleoside in mRNA + beta-nicotinamide D-ribonucleotide + 2 H(+)</text>
        <dbReference type="Rhea" id="RHEA:60876"/>
        <dbReference type="Rhea" id="RHEA-COMP:15698"/>
        <dbReference type="Rhea" id="RHEA-COMP:15719"/>
        <dbReference type="ChEBI" id="CHEBI:14649"/>
        <dbReference type="ChEBI" id="CHEBI:15377"/>
        <dbReference type="ChEBI" id="CHEBI:15378"/>
        <dbReference type="ChEBI" id="CHEBI:144029"/>
        <dbReference type="ChEBI" id="CHEBI:144051"/>
    </reaction>
    <physiologicalReaction direction="left-to-right" evidence="13">
        <dbReference type="Rhea" id="RHEA:60877"/>
    </physiologicalReaction>
</comment>
<evidence type="ECO:0000256" key="8">
    <source>
        <dbReference type="ARBA" id="ARBA00022801"/>
    </source>
</evidence>
<dbReference type="Pfam" id="PF09297">
    <property type="entry name" value="Zn_ribbon_NUD"/>
    <property type="match status" value="1"/>
</dbReference>
<dbReference type="OrthoDB" id="10249612at2759"/>
<dbReference type="PROSITE" id="PS51462">
    <property type="entry name" value="NUDIX"/>
    <property type="match status" value="1"/>
</dbReference>
<evidence type="ECO:0000256" key="6">
    <source>
        <dbReference type="ARBA" id="ARBA00012381"/>
    </source>
</evidence>
<name>A0A168N3P2_ABSGL</name>
<dbReference type="GO" id="GO:0035529">
    <property type="term" value="F:NADH pyrophosphatase activity"/>
    <property type="evidence" value="ECO:0007669"/>
    <property type="project" value="TreeGrafter"/>
</dbReference>
<comment type="function">
    <text evidence="17">mRNA decapping enzyme that specifically removes the nicotinamide adenine dinucleotide (NAD) cap from a subset of mRNAs by hydrolyzing the diphosphate linkage to produce nicotinamide mononucleotide (NMN) and 5' monophosphate mRNA. The NAD-cap is present at the 5'-end of some RNAs; in contrast to the canonical N7 methylguanosine (m7G) cap, the NAD cap promotes mRNA decay. Preferentially acts on NAD-capped transcripts in response to nutrient stress. Also acts on free nicotinamide adenine dinucleotide molecules: hydrolyzes NAD(H) into NMN(H) and AMP, and NADPH into NMNH and 2',5'-ADP. May act to regulate the concentration of peroxisomal nicotinamide nucleotide cofactors required for oxidative metabolism in this organelle. Regulates the levels of circadian clock components PER1, PER2, PER3 and CRY2 in the liver.</text>
</comment>
<dbReference type="STRING" id="4829.A0A168N3P2"/>
<comment type="subcellular location">
    <subcellularLocation>
        <location evidence="4">Cytoplasmic granule</location>
    </subcellularLocation>
    <subcellularLocation>
        <location evidence="3">Peroxisome</location>
    </subcellularLocation>
</comment>
<proteinExistence type="inferred from homology"/>
<dbReference type="InterPro" id="IPR000086">
    <property type="entry name" value="NUDIX_hydrolase_dom"/>
</dbReference>
<dbReference type="Proteomes" id="UP000078561">
    <property type="component" value="Unassembled WGS sequence"/>
</dbReference>
<evidence type="ECO:0000256" key="9">
    <source>
        <dbReference type="ARBA" id="ARBA00022842"/>
    </source>
</evidence>
<evidence type="ECO:0000256" key="13">
    <source>
        <dbReference type="ARBA" id="ARBA00023679"/>
    </source>
</evidence>
<dbReference type="InterPro" id="IPR036770">
    <property type="entry name" value="Ankyrin_rpt-contain_sf"/>
</dbReference>
<dbReference type="Pfam" id="PF00293">
    <property type="entry name" value="NUDIX"/>
    <property type="match status" value="1"/>
</dbReference>
<dbReference type="PROSITE" id="PS00893">
    <property type="entry name" value="NUDIX_BOX"/>
    <property type="match status" value="1"/>
</dbReference>
<comment type="cofactor">
    <cofactor evidence="2">
        <name>Zn(2+)</name>
        <dbReference type="ChEBI" id="CHEBI:29105"/>
    </cofactor>
</comment>
<evidence type="ECO:0000313" key="21">
    <source>
        <dbReference type="Proteomes" id="UP000078561"/>
    </source>
</evidence>
<comment type="cofactor">
    <cofactor evidence="1">
        <name>Mg(2+)</name>
        <dbReference type="ChEBI" id="CHEBI:18420"/>
    </cofactor>
</comment>
<dbReference type="InterPro" id="IPR002110">
    <property type="entry name" value="Ankyrin_rpt"/>
</dbReference>
<dbReference type="SUPFAM" id="SSF48403">
    <property type="entry name" value="Ankyrin repeat"/>
    <property type="match status" value="1"/>
</dbReference>
<organism evidence="20">
    <name type="scientific">Absidia glauca</name>
    <name type="common">Pin mould</name>
    <dbReference type="NCBI Taxonomy" id="4829"/>
    <lineage>
        <taxon>Eukaryota</taxon>
        <taxon>Fungi</taxon>
        <taxon>Fungi incertae sedis</taxon>
        <taxon>Mucoromycota</taxon>
        <taxon>Mucoromycotina</taxon>
        <taxon>Mucoromycetes</taxon>
        <taxon>Mucorales</taxon>
        <taxon>Cunninghamellaceae</taxon>
        <taxon>Absidia</taxon>
    </lineage>
</organism>
<dbReference type="GO" id="GO:0006742">
    <property type="term" value="P:NADP+ catabolic process"/>
    <property type="evidence" value="ECO:0007669"/>
    <property type="project" value="TreeGrafter"/>
</dbReference>
<dbReference type="GO" id="GO:0005777">
    <property type="term" value="C:peroxisome"/>
    <property type="evidence" value="ECO:0007669"/>
    <property type="project" value="UniProtKB-SubCell"/>
</dbReference>
<evidence type="ECO:0000256" key="17">
    <source>
        <dbReference type="ARBA" id="ARBA00045837"/>
    </source>
</evidence>
<keyword evidence="21" id="KW-1185">Reference proteome</keyword>
<sequence>MSASLLEAAATGDLDYIKSNTKALKDKNERGWTALHFAARYGQLAVATYLRDSVPELLDMENNEGKTPSQLAQFWGYDQVAELLTPQTTPATDASETETVVTKQVNHVNFFAGSPYGWLRTNNERLNELVRADNARFLLFSNLDPAFQDADLYFAPYSRVAPLITADFGAASETSDVALVFLGIDEKTGEQPIPYWALDVTVKPKSPFKDTLERLHQDLEKADLEFTSALPQAFKLKKDVAAILAQARAMLDWHKRNRFCPACGQPVVSKEAGHKLMCTSNETSECISHKGIHNFAYPRTDAVVIVCIMHPTEDKILLGRQKQWPARMFSCIAGFVEAGESIEEAVRREALEETGVHVDHVAYHSTQPWPFPNSLMFGFLASATTDTIKMEDKELESARWFSRSDVLGALKGNGVFNLPPTLAIAHQLIKTWATNPSFRQQNSKM</sequence>
<evidence type="ECO:0000256" key="18">
    <source>
        <dbReference type="ARBA" id="ARBA00046702"/>
    </source>
</evidence>
<gene>
    <name evidence="20" type="primary">ABSGL_05390.1 scaffold 6959</name>
</gene>
<dbReference type="InterPro" id="IPR049734">
    <property type="entry name" value="NudC-like_C"/>
</dbReference>
<dbReference type="CDD" id="cd03429">
    <property type="entry name" value="NUDIX_NADH_pyrophosphatase_Nudt13"/>
    <property type="match status" value="1"/>
</dbReference>
<evidence type="ECO:0000313" key="20">
    <source>
        <dbReference type="EMBL" id="SAL99745.1"/>
    </source>
</evidence>
<dbReference type="GO" id="GO:0046872">
    <property type="term" value="F:metal ion binding"/>
    <property type="evidence" value="ECO:0007669"/>
    <property type="project" value="UniProtKB-KW"/>
</dbReference>
<dbReference type="PANTHER" id="PTHR42904:SF6">
    <property type="entry name" value="NAD-CAPPED RNA HYDROLASE NUDT12"/>
    <property type="match status" value="1"/>
</dbReference>
<keyword evidence="8" id="KW-0378">Hydrolase</keyword>
<evidence type="ECO:0000256" key="15">
    <source>
        <dbReference type="ARBA" id="ARBA00030313"/>
    </source>
</evidence>
<dbReference type="InterPro" id="IPR050241">
    <property type="entry name" value="NAD-cap_RNA_hydrolase_NudC"/>
</dbReference>
<comment type="subunit">
    <text evidence="18">Homodimer. Homodimerization is essential for its catalytic activity and protein stability. Interacts (via ANK repeats) with BLMH.</text>
</comment>
<evidence type="ECO:0000256" key="10">
    <source>
        <dbReference type="ARBA" id="ARBA00022857"/>
    </source>
</evidence>
<dbReference type="Gene3D" id="3.90.79.10">
    <property type="entry name" value="Nucleoside Triphosphate Pyrophosphohydrolase"/>
    <property type="match status" value="1"/>
</dbReference>
<keyword evidence="9" id="KW-0460">Magnesium</keyword>
<keyword evidence="7" id="KW-0479">Metal-binding</keyword>
<dbReference type="Gene3D" id="1.25.40.20">
    <property type="entry name" value="Ankyrin repeat-containing domain"/>
    <property type="match status" value="1"/>
</dbReference>
<keyword evidence="10" id="KW-0521">NADP</keyword>
<dbReference type="EMBL" id="LT552960">
    <property type="protein sequence ID" value="SAL99745.1"/>
    <property type="molecule type" value="Genomic_DNA"/>
</dbReference>
<dbReference type="InterPro" id="IPR015376">
    <property type="entry name" value="Znr_NADH_PPase"/>
</dbReference>
<dbReference type="NCBIfam" id="NF001299">
    <property type="entry name" value="PRK00241.1"/>
    <property type="match status" value="1"/>
</dbReference>
<comment type="similarity">
    <text evidence="5">Belongs to the Nudix hydrolase family. NudC subfamily.</text>
</comment>
<feature type="domain" description="Nudix hydrolase" evidence="19">
    <location>
        <begin position="298"/>
        <end position="423"/>
    </location>
</feature>
<dbReference type="SUPFAM" id="SSF55811">
    <property type="entry name" value="Nudix"/>
    <property type="match status" value="1"/>
</dbReference>
<evidence type="ECO:0000256" key="5">
    <source>
        <dbReference type="ARBA" id="ARBA00009595"/>
    </source>
</evidence>
<dbReference type="InterPro" id="IPR015375">
    <property type="entry name" value="NADH_PPase-like_N"/>
</dbReference>
<dbReference type="Pfam" id="PF09296">
    <property type="entry name" value="NUDIX-like"/>
    <property type="match status" value="1"/>
</dbReference>
<dbReference type="InterPro" id="IPR020084">
    <property type="entry name" value="NUDIX_hydrolase_CS"/>
</dbReference>
<dbReference type="OMA" id="CNTRTTL"/>
<evidence type="ECO:0000256" key="14">
    <source>
        <dbReference type="ARBA" id="ARBA00023869"/>
    </source>
</evidence>
<dbReference type="Pfam" id="PF12796">
    <property type="entry name" value="Ank_2"/>
    <property type="match status" value="1"/>
</dbReference>
<keyword evidence="11" id="KW-0520">NAD</keyword>
<dbReference type="GO" id="GO:0019677">
    <property type="term" value="P:NAD+ catabolic process"/>
    <property type="evidence" value="ECO:0007669"/>
    <property type="project" value="TreeGrafter"/>
</dbReference>
<evidence type="ECO:0000256" key="7">
    <source>
        <dbReference type="ARBA" id="ARBA00022723"/>
    </source>
</evidence>
<dbReference type="EC" id="3.6.1.22" evidence="6"/>
<protein>
    <recommendedName>
        <fullName evidence="14">NAD-capped RNA hydrolase NUDT12</fullName>
        <ecNumber evidence="6">3.6.1.22</ecNumber>
    </recommendedName>
    <alternativeName>
        <fullName evidence="15">NADH pyrophosphatase NUDT12</fullName>
    </alternativeName>
    <alternativeName>
        <fullName evidence="16">Nucleoside diphosphate-linked moiety X motif 12</fullName>
    </alternativeName>
</protein>
<evidence type="ECO:0000256" key="11">
    <source>
        <dbReference type="ARBA" id="ARBA00023027"/>
    </source>
</evidence>
<evidence type="ECO:0000259" key="19">
    <source>
        <dbReference type="PROSITE" id="PS51462"/>
    </source>
</evidence>
<evidence type="ECO:0000256" key="3">
    <source>
        <dbReference type="ARBA" id="ARBA00004275"/>
    </source>
</evidence>
<keyword evidence="12" id="KW-0576">Peroxisome</keyword>
<evidence type="ECO:0000256" key="2">
    <source>
        <dbReference type="ARBA" id="ARBA00001947"/>
    </source>
</evidence>
<evidence type="ECO:0000256" key="16">
    <source>
        <dbReference type="ARBA" id="ARBA00031178"/>
    </source>
</evidence>
<dbReference type="FunCoup" id="A0A168N3P2">
    <property type="interactions" value="132"/>
</dbReference>
<dbReference type="GO" id="GO:0005829">
    <property type="term" value="C:cytosol"/>
    <property type="evidence" value="ECO:0007669"/>
    <property type="project" value="TreeGrafter"/>
</dbReference>
<dbReference type="PANTHER" id="PTHR42904">
    <property type="entry name" value="NUDIX HYDROLASE, NUDC SUBFAMILY"/>
    <property type="match status" value="1"/>
</dbReference>
<dbReference type="InterPro" id="IPR015797">
    <property type="entry name" value="NUDIX_hydrolase-like_dom_sf"/>
</dbReference>
<reference evidence="20" key="1">
    <citation type="submission" date="2016-04" db="EMBL/GenBank/DDBJ databases">
        <authorList>
            <person name="Evans L.H."/>
            <person name="Alamgir A."/>
            <person name="Owens N."/>
            <person name="Weber N.D."/>
            <person name="Virtaneva K."/>
            <person name="Barbian K."/>
            <person name="Babar A."/>
            <person name="Rosenke K."/>
        </authorList>
    </citation>
    <scope>NUCLEOTIDE SEQUENCE [LARGE SCALE GENOMIC DNA]</scope>
    <source>
        <strain evidence="20">CBS 101.48</strain>
    </source>
</reference>
<dbReference type="Gene3D" id="3.90.79.20">
    <property type="match status" value="1"/>
</dbReference>
<dbReference type="AlphaFoldDB" id="A0A168N3P2"/>